<proteinExistence type="predicted"/>
<dbReference type="Proteomes" id="UP000826212">
    <property type="component" value="Chromosome"/>
</dbReference>
<evidence type="ECO:0000313" key="1">
    <source>
        <dbReference type="EMBL" id="QZE12880.1"/>
    </source>
</evidence>
<protein>
    <submittedName>
        <fullName evidence="1">Uncharacterized protein</fullName>
    </submittedName>
</protein>
<reference evidence="1" key="1">
    <citation type="submission" date="2021-08" db="EMBL/GenBank/DDBJ databases">
        <title>Novel anaerobic bacterium isolated from sea squirt in East Sea, Republic of Korea.</title>
        <authorList>
            <person name="Nguyen T.H."/>
            <person name="Li Z."/>
            <person name="Lee Y.-J."/>
            <person name="Ko J."/>
            <person name="Kim S.-G."/>
        </authorList>
    </citation>
    <scope>NUCLEOTIDE SEQUENCE</scope>
    <source>
        <strain evidence="1">KCTC 25031</strain>
    </source>
</reference>
<sequence>MFFQQPLGTTAEKFYTLIRLHWAIENNLHWRLDVSFNEVKQQRKKDHEGENMNMLCKMTFNILKLDTENKKTLLEGLNFIV</sequence>
<organism evidence="1 2">
    <name type="scientific">Halosquirtibacter laminarini</name>
    <dbReference type="NCBI Taxonomy" id="3374600"/>
    <lineage>
        <taxon>Bacteria</taxon>
        <taxon>Pseudomonadati</taxon>
        <taxon>Bacteroidota</taxon>
        <taxon>Bacteroidia</taxon>
        <taxon>Marinilabiliales</taxon>
        <taxon>Prolixibacteraceae</taxon>
        <taxon>Halosquirtibacter</taxon>
    </lineage>
</organism>
<keyword evidence="2" id="KW-1185">Reference proteome</keyword>
<dbReference type="EMBL" id="CP081303">
    <property type="protein sequence ID" value="QZE12880.1"/>
    <property type="molecule type" value="Genomic_DNA"/>
</dbReference>
<gene>
    <name evidence="1" type="ORF">K4L44_09795</name>
</gene>
<evidence type="ECO:0000313" key="2">
    <source>
        <dbReference type="Proteomes" id="UP000826212"/>
    </source>
</evidence>
<accession>A0AC61NBP4</accession>
<name>A0AC61NBP4_9BACT</name>